<keyword evidence="3" id="KW-1185">Reference proteome</keyword>
<dbReference type="GO" id="GO:0006357">
    <property type="term" value="P:regulation of transcription by RNA polymerase II"/>
    <property type="evidence" value="ECO:0007669"/>
    <property type="project" value="TreeGrafter"/>
</dbReference>
<organism evidence="2 3">
    <name type="scientific">Mycena albidolilacea</name>
    <dbReference type="NCBI Taxonomy" id="1033008"/>
    <lineage>
        <taxon>Eukaryota</taxon>
        <taxon>Fungi</taxon>
        <taxon>Dikarya</taxon>
        <taxon>Basidiomycota</taxon>
        <taxon>Agaricomycotina</taxon>
        <taxon>Agaricomycetes</taxon>
        <taxon>Agaricomycetidae</taxon>
        <taxon>Agaricales</taxon>
        <taxon>Marasmiineae</taxon>
        <taxon>Mycenaceae</taxon>
        <taxon>Mycena</taxon>
    </lineage>
</organism>
<feature type="compositionally biased region" description="Acidic residues" evidence="1">
    <location>
        <begin position="240"/>
        <end position="250"/>
    </location>
</feature>
<name>A0AAD7A667_9AGAR</name>
<dbReference type="EMBL" id="JARIHO010000014">
    <property type="protein sequence ID" value="KAJ7350367.1"/>
    <property type="molecule type" value="Genomic_DNA"/>
</dbReference>
<dbReference type="PANTHER" id="PTHR39147">
    <property type="entry name" value="PROTEIN SPT21"/>
    <property type="match status" value="1"/>
</dbReference>
<evidence type="ECO:0000313" key="3">
    <source>
        <dbReference type="Proteomes" id="UP001218218"/>
    </source>
</evidence>
<protein>
    <submittedName>
        <fullName evidence="2">Uncharacterized protein</fullName>
    </submittedName>
</protein>
<feature type="compositionally biased region" description="Low complexity" evidence="1">
    <location>
        <begin position="400"/>
        <end position="409"/>
    </location>
</feature>
<dbReference type="PANTHER" id="PTHR39147:SF1">
    <property type="entry name" value="PROTEIN SPT21"/>
    <property type="match status" value="1"/>
</dbReference>
<feature type="region of interest" description="Disordered" evidence="1">
    <location>
        <begin position="646"/>
        <end position="688"/>
    </location>
</feature>
<feature type="region of interest" description="Disordered" evidence="1">
    <location>
        <begin position="334"/>
        <end position="613"/>
    </location>
</feature>
<dbReference type="GO" id="GO:0030466">
    <property type="term" value="P:silent mating-type cassette heterochromatin formation"/>
    <property type="evidence" value="ECO:0007669"/>
    <property type="project" value="TreeGrafter"/>
</dbReference>
<comment type="caution">
    <text evidence="2">The sequence shown here is derived from an EMBL/GenBank/DDBJ whole genome shotgun (WGS) entry which is preliminary data.</text>
</comment>
<feature type="region of interest" description="Disordered" evidence="1">
    <location>
        <begin position="174"/>
        <end position="275"/>
    </location>
</feature>
<evidence type="ECO:0000256" key="1">
    <source>
        <dbReference type="SAM" id="MobiDB-lite"/>
    </source>
</evidence>
<feature type="compositionally biased region" description="Low complexity" evidence="1">
    <location>
        <begin position="588"/>
        <end position="607"/>
    </location>
</feature>
<dbReference type="GO" id="GO:0000183">
    <property type="term" value="P:rDNA heterochromatin formation"/>
    <property type="evidence" value="ECO:0007669"/>
    <property type="project" value="TreeGrafter"/>
</dbReference>
<feature type="region of interest" description="Disordered" evidence="1">
    <location>
        <begin position="704"/>
        <end position="849"/>
    </location>
</feature>
<evidence type="ECO:0000313" key="2">
    <source>
        <dbReference type="EMBL" id="KAJ7350367.1"/>
    </source>
</evidence>
<feature type="compositionally biased region" description="Polar residues" evidence="1">
    <location>
        <begin position="766"/>
        <end position="775"/>
    </location>
</feature>
<accession>A0AAD7A667</accession>
<dbReference type="AlphaFoldDB" id="A0AAD7A667"/>
<sequence length="956" mass="103116">MSTGKLPLRILYALNGSSQYILARSHGAVPVEFIPSPAIATEGASSSRPVTPPPPRYASASLKTCLDAICRSSPEIIQDPNRDFSVYLLDPLETDCAPAHVNISHSLSQASFPEAPESRVAVGLGLMSWALMTDETDAIPVTGTLKVSGAGQQMLEVIFSLRQTLPMQKASLPEALRSWSEPSALSRKGKKTPAPKKPVPYQAGRRPRNPVTKADKLLAVAPIYVGPERRPQGRVPNPIESEDCDDDDVVVLDGPQRPANPGKDPSPAGTDPSRPPTYLDLLALLHVVTPDLERNAVLGNVLGLVHGPDGAAIQHPPAELANAMTLLSDLQRTSQYRSQPDNAPSHRSQTENAIPSHNQHRRKSSSADDEIVFLNKENVNPKVFRRRAERAKEDPALSGSSEPSTTATSLPPPSHAPAQSQPPTLVPSDQPPKRKRTLSEFMEEQESIRDRQKALKRAHYYRQPERSMSDDSFMPPPDEWESRPLPSRSSLKRTKSCISSPGRGFFTETTIAPRPSEAASSPVRPTRPFVVPNWARTDTATKPRLSESAVQKAQQKEEEEETKRKEDRKRKYLENGEKQGAQRRRASTKPSTSTSAPASVAPQASGSTSAQENKLKAKAVLLPAPVAASVEFPAFAKEEISRPPFAALSFGSPSRPARQNNIPPCTPPRKRRANTIATPGAPGSLFTPDGNSLFTPVGGAWEVGGVLAFGGPSMSPSSRQTPTKKTRQTEPSGEPKLEDDDILGQELESAFDDFPPSSLPIASSDVDGNTQMGEMSSSNQEDESDSDDDDAPPPKQHWVGLPPSSPPPASSPYLGPSAVDDDDIEESPLTTPGADPVSEHETLDSPDTEVAGYSMEDLLNIDDLATLFPVSTTDTANIFDQFTNSNLDDDSSQPMKDMDWGLDATSPDFDFSEFWESVKPLVEGSSQPLDQPGEAGDIDHAKLAGDVHALFGGCLV</sequence>
<feature type="compositionally biased region" description="Acidic residues" evidence="1">
    <location>
        <begin position="780"/>
        <end position="791"/>
    </location>
</feature>
<feature type="compositionally biased region" description="Polar residues" evidence="1">
    <location>
        <begin position="714"/>
        <end position="723"/>
    </location>
</feature>
<feature type="compositionally biased region" description="Polar residues" evidence="1">
    <location>
        <begin position="334"/>
        <end position="357"/>
    </location>
</feature>
<dbReference type="Proteomes" id="UP001218218">
    <property type="component" value="Unassembled WGS sequence"/>
</dbReference>
<proteinExistence type="predicted"/>
<dbReference type="InterPro" id="IPR042403">
    <property type="entry name" value="Spt21/Ams2"/>
</dbReference>
<gene>
    <name evidence="2" type="ORF">DFH08DRAFT_861204</name>
</gene>
<reference evidence="2" key="1">
    <citation type="submission" date="2023-03" db="EMBL/GenBank/DDBJ databases">
        <title>Massive genome expansion in bonnet fungi (Mycena s.s.) driven by repeated elements and novel gene families across ecological guilds.</title>
        <authorList>
            <consortium name="Lawrence Berkeley National Laboratory"/>
            <person name="Harder C.B."/>
            <person name="Miyauchi S."/>
            <person name="Viragh M."/>
            <person name="Kuo A."/>
            <person name="Thoen E."/>
            <person name="Andreopoulos B."/>
            <person name="Lu D."/>
            <person name="Skrede I."/>
            <person name="Drula E."/>
            <person name="Henrissat B."/>
            <person name="Morin E."/>
            <person name="Kohler A."/>
            <person name="Barry K."/>
            <person name="LaButti K."/>
            <person name="Morin E."/>
            <person name="Salamov A."/>
            <person name="Lipzen A."/>
            <person name="Mereny Z."/>
            <person name="Hegedus B."/>
            <person name="Baldrian P."/>
            <person name="Stursova M."/>
            <person name="Weitz H."/>
            <person name="Taylor A."/>
            <person name="Grigoriev I.V."/>
            <person name="Nagy L.G."/>
            <person name="Martin F."/>
            <person name="Kauserud H."/>
        </authorList>
    </citation>
    <scope>NUCLEOTIDE SEQUENCE</scope>
    <source>
        <strain evidence="2">CBHHK002</strain>
    </source>
</reference>
<feature type="region of interest" description="Disordered" evidence="1">
    <location>
        <begin position="884"/>
        <end position="903"/>
    </location>
</feature>